<reference evidence="2 5" key="2">
    <citation type="submission" date="2020-12" db="EMBL/GenBank/DDBJ databases">
        <title>FDA dAtabase for Regulatory Grade micrObial Sequences (FDA-ARGOS): Supporting development and validation of Infectious Disease Dx tests.</title>
        <authorList>
            <person name="Nelson B."/>
            <person name="Plummer A."/>
            <person name="Tallon L."/>
            <person name="Sadzewicz L."/>
            <person name="Zhao X."/>
            <person name="Boylan J."/>
            <person name="Ott S."/>
            <person name="Bowen H."/>
            <person name="Vavikolanu K."/>
            <person name="Mehta A."/>
            <person name="Aluvathingal J."/>
            <person name="Nadendla S."/>
            <person name="Myers T."/>
            <person name="Yan Y."/>
            <person name="Sichtig H."/>
        </authorList>
    </citation>
    <scope>NUCLEOTIDE SEQUENCE [LARGE SCALE GENOMIC DNA]</scope>
    <source>
        <strain evidence="2 5">FDAARGOS_923</strain>
    </source>
</reference>
<evidence type="ECO:0000313" key="3">
    <source>
        <dbReference type="EMBL" id="TWL23685.1"/>
    </source>
</evidence>
<gene>
    <name evidence="3" type="ORF">CHCC16736_1393</name>
    <name evidence="2" type="ORF">I6G80_11775</name>
</gene>
<dbReference type="EMBL" id="NILC01000028">
    <property type="protein sequence ID" value="TWL23685.1"/>
    <property type="molecule type" value="Genomic_DNA"/>
</dbReference>
<dbReference type="Proteomes" id="UP000435910">
    <property type="component" value="Unassembled WGS sequence"/>
</dbReference>
<dbReference type="RefSeq" id="WP_017474352.1">
    <property type="nucleotide sequence ID" value="NZ_CAMFKN010000004.1"/>
</dbReference>
<accession>A0A8B5Y8K0</accession>
<evidence type="ECO:0000256" key="1">
    <source>
        <dbReference type="SAM" id="MobiDB-lite"/>
    </source>
</evidence>
<dbReference type="Proteomes" id="UP000595038">
    <property type="component" value="Chromosome"/>
</dbReference>
<reference evidence="3 4" key="1">
    <citation type="submission" date="2019-06" db="EMBL/GenBank/DDBJ databases">
        <title>Genome sequence analysis of &gt;100 Bacillus licheniformis strains suggests intrinsic resistance to this species.</title>
        <authorList>
            <person name="Wels M."/>
            <person name="Siezen R.J."/>
            <person name="Johansen E."/>
            <person name="Stuer-Lauridsen B."/>
            <person name="Bjerre K."/>
            <person name="Nielsen B.K.K."/>
        </authorList>
    </citation>
    <scope>NUCLEOTIDE SEQUENCE [LARGE SCALE GENOMIC DNA]</scope>
    <source>
        <strain evidence="3 4">BAC-16736</strain>
    </source>
</reference>
<feature type="compositionally biased region" description="Basic and acidic residues" evidence="1">
    <location>
        <begin position="39"/>
        <end position="55"/>
    </location>
</feature>
<feature type="compositionally biased region" description="Basic residues" evidence="1">
    <location>
        <begin position="1"/>
        <end position="11"/>
    </location>
</feature>
<organism evidence="3 4">
    <name type="scientific">Bacillus licheniformis</name>
    <dbReference type="NCBI Taxonomy" id="1402"/>
    <lineage>
        <taxon>Bacteria</taxon>
        <taxon>Bacillati</taxon>
        <taxon>Bacillota</taxon>
        <taxon>Bacilli</taxon>
        <taxon>Bacillales</taxon>
        <taxon>Bacillaceae</taxon>
        <taxon>Bacillus</taxon>
    </lineage>
</organism>
<proteinExistence type="predicted"/>
<dbReference type="AlphaFoldDB" id="A0A8B5Y8K0"/>
<protein>
    <submittedName>
        <fullName evidence="3">Uncharacterized protein</fullName>
    </submittedName>
</protein>
<feature type="region of interest" description="Disordered" evidence="1">
    <location>
        <begin position="1"/>
        <end position="55"/>
    </location>
</feature>
<evidence type="ECO:0000313" key="5">
    <source>
        <dbReference type="Proteomes" id="UP000595038"/>
    </source>
</evidence>
<sequence length="55" mass="6464">MQRNVFHRGRTGKTVIVGLDSKKEKNEESGAADMFQKSDQTEKEKRKYYQSRGRE</sequence>
<evidence type="ECO:0000313" key="2">
    <source>
        <dbReference type="EMBL" id="QPR74874.1"/>
    </source>
</evidence>
<dbReference type="EMBL" id="CP065647">
    <property type="protein sequence ID" value="QPR74874.1"/>
    <property type="molecule type" value="Genomic_DNA"/>
</dbReference>
<evidence type="ECO:0000313" key="4">
    <source>
        <dbReference type="Proteomes" id="UP000435910"/>
    </source>
</evidence>
<name>A0A8B5Y8K0_BACLI</name>